<evidence type="ECO:0000313" key="8">
    <source>
        <dbReference type="Proteomes" id="UP000321776"/>
    </source>
</evidence>
<dbReference type="Pfam" id="PF12833">
    <property type="entry name" value="HTH_18"/>
    <property type="match status" value="1"/>
</dbReference>
<dbReference type="RefSeq" id="WP_147235383.1">
    <property type="nucleotide sequence ID" value="NZ_JAZHFZ010000020.1"/>
</dbReference>
<keyword evidence="3" id="KW-0804">Transcription</keyword>
<dbReference type="EMBL" id="JAZHGA010000020">
    <property type="protein sequence ID" value="MEM5342933.1"/>
    <property type="molecule type" value="Genomic_DNA"/>
</dbReference>
<dbReference type="SUPFAM" id="SSF52317">
    <property type="entry name" value="Class I glutamine amidotransferase-like"/>
    <property type="match status" value="1"/>
</dbReference>
<reference evidence="6 9" key="3">
    <citation type="submission" date="2024-01" db="EMBL/GenBank/DDBJ databases">
        <title>The diversity of rhizobia nodulating Mimosa spp. in eleven states of Brazil covering several biomes is determined by host plant, location, and edaphic factors.</title>
        <authorList>
            <person name="Rouws L."/>
            <person name="Barauna A."/>
            <person name="Beukes C."/>
            <person name="De Faria S.M."/>
            <person name="Gross E."/>
            <person name="Dos Reis Junior F.B."/>
            <person name="Simon M."/>
            <person name="Maluk M."/>
            <person name="Odee D.W."/>
            <person name="Kenicer G."/>
            <person name="Young J.P.W."/>
            <person name="Reis V.M."/>
            <person name="Zilli J."/>
            <person name="James E.K."/>
        </authorList>
    </citation>
    <scope>NUCLEOTIDE SEQUENCE [LARGE SCALE GENOMIC DNA]</scope>
    <source>
        <strain evidence="6 9">JPY530</strain>
    </source>
</reference>
<gene>
    <name evidence="7" type="ORF">FRZ40_20390</name>
    <name evidence="6" type="ORF">V4C56_25335</name>
</gene>
<dbReference type="Gene3D" id="3.40.50.880">
    <property type="match status" value="1"/>
</dbReference>
<feature type="region of interest" description="Disordered" evidence="4">
    <location>
        <begin position="310"/>
        <end position="349"/>
    </location>
</feature>
<dbReference type="SUPFAM" id="SSF46689">
    <property type="entry name" value="Homeodomain-like"/>
    <property type="match status" value="2"/>
</dbReference>
<evidence type="ECO:0000313" key="9">
    <source>
        <dbReference type="Proteomes" id="UP001481677"/>
    </source>
</evidence>
<comment type="caution">
    <text evidence="7">The sequence shown here is derived from an EMBL/GenBank/DDBJ whole genome shotgun (WGS) entry which is preliminary data.</text>
</comment>
<dbReference type="EMBL" id="VOQS01000003">
    <property type="protein sequence ID" value="TXC82796.1"/>
    <property type="molecule type" value="Genomic_DNA"/>
</dbReference>
<keyword evidence="2" id="KW-0238">DNA-binding</keyword>
<evidence type="ECO:0000313" key="6">
    <source>
        <dbReference type="EMBL" id="MEM5342933.1"/>
    </source>
</evidence>
<dbReference type="PANTHER" id="PTHR46796">
    <property type="entry name" value="HTH-TYPE TRANSCRIPTIONAL ACTIVATOR RHAS-RELATED"/>
    <property type="match status" value="1"/>
</dbReference>
<proteinExistence type="predicted"/>
<protein>
    <submittedName>
        <fullName evidence="7">Helix-turn-helix domain-containing protein</fullName>
    </submittedName>
</protein>
<name>A0A5C6VE11_9BURK</name>
<evidence type="ECO:0000256" key="2">
    <source>
        <dbReference type="ARBA" id="ARBA00023125"/>
    </source>
</evidence>
<evidence type="ECO:0000313" key="7">
    <source>
        <dbReference type="EMBL" id="TXC82796.1"/>
    </source>
</evidence>
<dbReference type="AlphaFoldDB" id="A0A5C6VE11"/>
<dbReference type="InterPro" id="IPR018060">
    <property type="entry name" value="HTH_AraC"/>
</dbReference>
<evidence type="ECO:0000259" key="5">
    <source>
        <dbReference type="PROSITE" id="PS01124"/>
    </source>
</evidence>
<keyword evidence="9" id="KW-1185">Reference proteome</keyword>
<evidence type="ECO:0000256" key="4">
    <source>
        <dbReference type="SAM" id="MobiDB-lite"/>
    </source>
</evidence>
<feature type="compositionally biased region" description="Basic and acidic residues" evidence="4">
    <location>
        <begin position="336"/>
        <end position="349"/>
    </location>
</feature>
<dbReference type="InterPro" id="IPR050204">
    <property type="entry name" value="AraC_XylS_family_regulators"/>
</dbReference>
<sequence length="349" mass="37388">MFVENNLQWIPHKHFSATSATQRIAFVLSDACDLLGIGAIAEALECACSLESNTAARKYEMKFLSESGGHVQCDRSLFVSTDELPKGGETRFARVFIAGGAHARAACDAPALAAWLQRVRAHGTPVRFLAAGVDTSNLGAAMGAEGGAGVASGYEQARRRRAQLGSAVKAAFEVIRADFGESIAHEALRRTAFVDSSEWLSPSVDAANTAADRIRSAARWLQENCHRSVSVADAAEACAMSQRTLLRNFQTHMGASPSEYLQRVRLERACQLLAETSLPADKVARRVGLTNGDRLGKLFRRCVGKSPTEYRAWTRGTPETAEASGDSSGNGGQPEFAHDACDEEKAAIA</sequence>
<reference evidence="7 8" key="1">
    <citation type="journal article" date="2018" name="Int. J. Syst. Evol. Microbiol.">
        <title>Paraburkholderia azotifigens sp. nov., a nitrogen-fixing bacterium isolated from paddy soil.</title>
        <authorList>
            <person name="Choi G.M."/>
            <person name="Im W.T."/>
        </authorList>
    </citation>
    <scope>NUCLEOTIDE SEQUENCE [LARGE SCALE GENOMIC DNA]</scope>
    <source>
        <strain evidence="7 8">NF 2-5-3</strain>
    </source>
</reference>
<accession>A0A5C6VE11</accession>
<reference evidence="7" key="2">
    <citation type="submission" date="2019-08" db="EMBL/GenBank/DDBJ databases">
        <authorList>
            <person name="Im W.-T."/>
        </authorList>
    </citation>
    <scope>NUCLEOTIDE SEQUENCE</scope>
    <source>
        <strain evidence="7">NF 2-5-3</strain>
    </source>
</reference>
<dbReference type="InterPro" id="IPR009057">
    <property type="entry name" value="Homeodomain-like_sf"/>
</dbReference>
<evidence type="ECO:0000256" key="3">
    <source>
        <dbReference type="ARBA" id="ARBA00023163"/>
    </source>
</evidence>
<organism evidence="7 8">
    <name type="scientific">Paraburkholderia azotifigens</name>
    <dbReference type="NCBI Taxonomy" id="2057004"/>
    <lineage>
        <taxon>Bacteria</taxon>
        <taxon>Pseudomonadati</taxon>
        <taxon>Pseudomonadota</taxon>
        <taxon>Betaproteobacteria</taxon>
        <taxon>Burkholderiales</taxon>
        <taxon>Burkholderiaceae</taxon>
        <taxon>Paraburkholderia</taxon>
    </lineage>
</organism>
<dbReference type="PROSITE" id="PS01124">
    <property type="entry name" value="HTH_ARAC_FAMILY_2"/>
    <property type="match status" value="1"/>
</dbReference>
<dbReference type="Proteomes" id="UP001481677">
    <property type="component" value="Unassembled WGS sequence"/>
</dbReference>
<dbReference type="Proteomes" id="UP000321776">
    <property type="component" value="Unassembled WGS sequence"/>
</dbReference>
<dbReference type="GO" id="GO:0043565">
    <property type="term" value="F:sequence-specific DNA binding"/>
    <property type="evidence" value="ECO:0007669"/>
    <property type="project" value="InterPro"/>
</dbReference>
<dbReference type="PANTHER" id="PTHR46796:SF13">
    <property type="entry name" value="HTH-TYPE TRANSCRIPTIONAL ACTIVATOR RHAS"/>
    <property type="match status" value="1"/>
</dbReference>
<feature type="domain" description="HTH araC/xylS-type" evidence="5">
    <location>
        <begin position="215"/>
        <end position="313"/>
    </location>
</feature>
<evidence type="ECO:0000256" key="1">
    <source>
        <dbReference type="ARBA" id="ARBA00023015"/>
    </source>
</evidence>
<dbReference type="InterPro" id="IPR029062">
    <property type="entry name" value="Class_I_gatase-like"/>
</dbReference>
<keyword evidence="1" id="KW-0805">Transcription regulation</keyword>
<dbReference type="GO" id="GO:0003700">
    <property type="term" value="F:DNA-binding transcription factor activity"/>
    <property type="evidence" value="ECO:0007669"/>
    <property type="project" value="InterPro"/>
</dbReference>
<dbReference type="Gene3D" id="1.10.10.60">
    <property type="entry name" value="Homeodomain-like"/>
    <property type="match status" value="2"/>
</dbReference>
<dbReference type="SMART" id="SM00342">
    <property type="entry name" value="HTH_ARAC"/>
    <property type="match status" value="1"/>
</dbReference>